<dbReference type="InterPro" id="IPR002293">
    <property type="entry name" value="AA/rel_permease1"/>
</dbReference>
<dbReference type="RefSeq" id="WP_230067973.1">
    <property type="nucleotide sequence ID" value="NZ_BAABLL010000006.1"/>
</dbReference>
<evidence type="ECO:0000256" key="4">
    <source>
        <dbReference type="ARBA" id="ARBA00023136"/>
    </source>
</evidence>
<keyword evidence="4 5" id="KW-0472">Membrane</keyword>
<name>A0ABV8R1B0_9MICC</name>
<feature type="transmembrane region" description="Helical" evidence="5">
    <location>
        <begin position="228"/>
        <end position="252"/>
    </location>
</feature>
<evidence type="ECO:0000256" key="5">
    <source>
        <dbReference type="SAM" id="Phobius"/>
    </source>
</evidence>
<keyword evidence="3 5" id="KW-1133">Transmembrane helix</keyword>
<accession>A0ABV8R1B0</accession>
<feature type="transmembrane region" description="Helical" evidence="5">
    <location>
        <begin position="187"/>
        <end position="208"/>
    </location>
</feature>
<evidence type="ECO:0000313" key="6">
    <source>
        <dbReference type="EMBL" id="MFC4265931.1"/>
    </source>
</evidence>
<evidence type="ECO:0000256" key="3">
    <source>
        <dbReference type="ARBA" id="ARBA00022989"/>
    </source>
</evidence>
<feature type="transmembrane region" description="Helical" evidence="5">
    <location>
        <begin position="273"/>
        <end position="295"/>
    </location>
</feature>
<keyword evidence="7" id="KW-1185">Reference proteome</keyword>
<keyword evidence="2 5" id="KW-0812">Transmembrane</keyword>
<dbReference type="PANTHER" id="PTHR47704:SF1">
    <property type="entry name" value="POTASSIUM TRANSPORTER KIMA"/>
    <property type="match status" value="1"/>
</dbReference>
<feature type="transmembrane region" description="Helical" evidence="5">
    <location>
        <begin position="155"/>
        <end position="175"/>
    </location>
</feature>
<evidence type="ECO:0000313" key="7">
    <source>
        <dbReference type="Proteomes" id="UP001595773"/>
    </source>
</evidence>
<evidence type="ECO:0000256" key="1">
    <source>
        <dbReference type="ARBA" id="ARBA00004141"/>
    </source>
</evidence>
<dbReference type="Gene3D" id="1.20.1740.10">
    <property type="entry name" value="Amino acid/polyamine transporter I"/>
    <property type="match status" value="1"/>
</dbReference>
<dbReference type="PANTHER" id="PTHR47704">
    <property type="entry name" value="POTASSIUM TRANSPORTER KIMA"/>
    <property type="match status" value="1"/>
</dbReference>
<feature type="transmembrane region" description="Helical" evidence="5">
    <location>
        <begin position="388"/>
        <end position="410"/>
    </location>
</feature>
<feature type="transmembrane region" description="Helical" evidence="5">
    <location>
        <begin position="63"/>
        <end position="93"/>
    </location>
</feature>
<organism evidence="6 7">
    <name type="scientific">Arthrobacter cryoconiti</name>
    <dbReference type="NCBI Taxonomy" id="748907"/>
    <lineage>
        <taxon>Bacteria</taxon>
        <taxon>Bacillati</taxon>
        <taxon>Actinomycetota</taxon>
        <taxon>Actinomycetes</taxon>
        <taxon>Micrococcales</taxon>
        <taxon>Micrococcaceae</taxon>
        <taxon>Arthrobacter</taxon>
    </lineage>
</organism>
<feature type="transmembrane region" description="Helical" evidence="5">
    <location>
        <begin position="342"/>
        <end position="367"/>
    </location>
</feature>
<reference evidence="7" key="1">
    <citation type="journal article" date="2019" name="Int. J. Syst. Evol. Microbiol.">
        <title>The Global Catalogue of Microorganisms (GCM) 10K type strain sequencing project: providing services to taxonomists for standard genome sequencing and annotation.</title>
        <authorList>
            <consortium name="The Broad Institute Genomics Platform"/>
            <consortium name="The Broad Institute Genome Sequencing Center for Infectious Disease"/>
            <person name="Wu L."/>
            <person name="Ma J."/>
        </authorList>
    </citation>
    <scope>NUCLEOTIDE SEQUENCE [LARGE SCALE GENOMIC DNA]</scope>
    <source>
        <strain evidence="7">CGMCC 1.10698</strain>
    </source>
</reference>
<comment type="caution">
    <text evidence="6">The sequence shown here is derived from an EMBL/GenBank/DDBJ whole genome shotgun (WGS) entry which is preliminary data.</text>
</comment>
<proteinExistence type="predicted"/>
<gene>
    <name evidence="6" type="ORF">ACFOW9_10005</name>
</gene>
<feature type="transmembrane region" description="Helical" evidence="5">
    <location>
        <begin position="483"/>
        <end position="501"/>
    </location>
</feature>
<comment type="subcellular location">
    <subcellularLocation>
        <location evidence="1">Membrane</location>
        <topology evidence="1">Multi-pass membrane protein</topology>
    </subcellularLocation>
</comment>
<feature type="transmembrane region" description="Helical" evidence="5">
    <location>
        <begin position="416"/>
        <end position="438"/>
    </location>
</feature>
<sequence>MTLARQATSVTRVLNFFNAIKRVLVGRPYRNDKLAHTLLPKRIALPVFASDALSSVAYAPDEILLTLALAGVASVALAPWVGLAVMVVLLTVVASYRQNVHAYPSGGGDYEIANVNLGKTAGLTVASALMVDYVLTVAVSMSSAANYLATAVPGWHGTQTVVAVIGVIVLALVNLRGIREAGSVFAVPTYIFMFCIFSMTAIGLFQAATGTLGRAPSADFVIIPEAAFNQGLMGLGGAFLLLRAFSSGAAALTGVEAISNGVPNFRKPKSKNAATTLLLLGAIAAGMMAGILFLANATGVHIVGDPATEFLVNGVPPTADYVQNPSISQIGSTIFGNGSIPFFIVVAATGVILVFASNTAFNGFPVLASILARDGYLPRQLRTRGDRLAFSNGVILLAAGALVLIVAFNADVTKLIQLYIVGVFISFTASQLGMVRHWTHQLRTVKDRPIRFRMKRSRVINTVGFCMTLTVLIIVLITKFEQGAWIALLAMAVLFAVMWSIHNHYANVAKELAVETNSATRALPARIHAVILVSHVRKPVMRALAFARASRPSSLEAITVDLDPVETEQTIADWDRLDIPVPLTVLASPYRETLTPLISHIKAMRRDSPRDLIVVYIPEYVVGKWWEQLVHNQTALRIKTRLHFEPGVIVASVPWQLKSSADAQKYQE</sequence>
<feature type="transmembrane region" description="Helical" evidence="5">
    <location>
        <begin position="459"/>
        <end position="477"/>
    </location>
</feature>
<dbReference type="EMBL" id="JBHSCQ010000016">
    <property type="protein sequence ID" value="MFC4265931.1"/>
    <property type="molecule type" value="Genomic_DNA"/>
</dbReference>
<evidence type="ECO:0000256" key="2">
    <source>
        <dbReference type="ARBA" id="ARBA00022692"/>
    </source>
</evidence>
<protein>
    <submittedName>
        <fullName evidence="6">APC family permease</fullName>
    </submittedName>
</protein>
<dbReference type="Pfam" id="PF13520">
    <property type="entry name" value="AA_permease_2"/>
    <property type="match status" value="1"/>
</dbReference>
<dbReference type="Proteomes" id="UP001595773">
    <property type="component" value="Unassembled WGS sequence"/>
</dbReference>
<dbReference type="InterPro" id="IPR053153">
    <property type="entry name" value="APC_K+_Transporter"/>
</dbReference>